<evidence type="ECO:0000259" key="1">
    <source>
        <dbReference type="Pfam" id="PF00144"/>
    </source>
</evidence>
<feature type="domain" description="Beta-lactamase-related" evidence="1">
    <location>
        <begin position="26"/>
        <end position="393"/>
    </location>
</feature>
<evidence type="ECO:0000313" key="3">
    <source>
        <dbReference type="Proteomes" id="UP001589788"/>
    </source>
</evidence>
<proteinExistence type="predicted"/>
<protein>
    <submittedName>
        <fullName evidence="2">Serine hydrolase domain-containing protein</fullName>
        <ecNumber evidence="2">3.-.-.-</ecNumber>
    </submittedName>
</protein>
<dbReference type="EMBL" id="JBHLYQ010000240">
    <property type="protein sequence ID" value="MFC0083063.1"/>
    <property type="molecule type" value="Genomic_DNA"/>
</dbReference>
<dbReference type="SUPFAM" id="SSF56601">
    <property type="entry name" value="beta-lactamase/transpeptidase-like"/>
    <property type="match status" value="1"/>
</dbReference>
<dbReference type="InterPro" id="IPR012338">
    <property type="entry name" value="Beta-lactam/transpept-like"/>
</dbReference>
<dbReference type="Proteomes" id="UP001589788">
    <property type="component" value="Unassembled WGS sequence"/>
</dbReference>
<dbReference type="InterPro" id="IPR050789">
    <property type="entry name" value="Diverse_Enzym_Activities"/>
</dbReference>
<name>A0ABV6C5W7_9ACTN</name>
<dbReference type="InterPro" id="IPR001466">
    <property type="entry name" value="Beta-lactam-related"/>
</dbReference>
<evidence type="ECO:0000313" key="2">
    <source>
        <dbReference type="EMBL" id="MFC0083063.1"/>
    </source>
</evidence>
<dbReference type="PANTHER" id="PTHR43283">
    <property type="entry name" value="BETA-LACTAMASE-RELATED"/>
    <property type="match status" value="1"/>
</dbReference>
<dbReference type="Pfam" id="PF00144">
    <property type="entry name" value="Beta-lactamase"/>
    <property type="match status" value="1"/>
</dbReference>
<gene>
    <name evidence="2" type="ORF">ACFFRE_13085</name>
</gene>
<dbReference type="EC" id="3.-.-.-" evidence="2"/>
<comment type="caution">
    <text evidence="2">The sequence shown here is derived from an EMBL/GenBank/DDBJ whole genome shotgun (WGS) entry which is preliminary data.</text>
</comment>
<keyword evidence="2" id="KW-0378">Hydrolase</keyword>
<dbReference type="Gene3D" id="3.40.710.10">
    <property type="entry name" value="DD-peptidase/beta-lactamase superfamily"/>
    <property type="match status" value="1"/>
</dbReference>
<organism evidence="2 3">
    <name type="scientific">Aciditerrimonas ferrireducens</name>
    <dbReference type="NCBI Taxonomy" id="667306"/>
    <lineage>
        <taxon>Bacteria</taxon>
        <taxon>Bacillati</taxon>
        <taxon>Actinomycetota</taxon>
        <taxon>Acidimicrobiia</taxon>
        <taxon>Acidimicrobiales</taxon>
        <taxon>Acidimicrobiaceae</taxon>
        <taxon>Aciditerrimonas</taxon>
    </lineage>
</organism>
<sequence length="411" mass="43747">MSATTLAPEDPDRLGFDPARLARLGRLLDAYVAEGRLPGWQLLVARHGRLAYAGRGGHRDVEAGLPVEDDTIFRIYSMTKPLTSVAVMSLVEEGRLELADPVARYLPAFAQPRVYRGGPSTAPFTVPATEPIRVWHLLTHTAGLSYGFHDHHPVDVMYQRAGFAWGSPRDVDAQGAAARFAELPLLFEPGTSWTYSVATDVLGALVEVVSGQTLDRFLAERVTGPLGMVDTAFAVPAEHQGRVAALYSPGPGGRIARVASAQVPTEPPTFLSGGGGLLGTAADYLRFCEAIRLGGALEGTRLLAPRTVELMGANHLPGGADLESFGERLYAESPFTGTGFGLGFAVLLDPAQAKSFGSPGELSWGGAASTAFWVDRALGISVVFCTQLLPSNTLPVRSQLRTLVYQALLEP</sequence>
<accession>A0ABV6C5W7</accession>
<reference evidence="2 3" key="1">
    <citation type="submission" date="2024-09" db="EMBL/GenBank/DDBJ databases">
        <authorList>
            <person name="Sun Q."/>
            <person name="Mori K."/>
        </authorList>
    </citation>
    <scope>NUCLEOTIDE SEQUENCE [LARGE SCALE GENOMIC DNA]</scope>
    <source>
        <strain evidence="2 3">JCM 15389</strain>
    </source>
</reference>
<keyword evidence="3" id="KW-1185">Reference proteome</keyword>
<dbReference type="RefSeq" id="WP_377790800.1">
    <property type="nucleotide sequence ID" value="NZ_JBHLYQ010000240.1"/>
</dbReference>
<dbReference type="GO" id="GO:0016787">
    <property type="term" value="F:hydrolase activity"/>
    <property type="evidence" value="ECO:0007669"/>
    <property type="project" value="UniProtKB-KW"/>
</dbReference>
<dbReference type="PANTHER" id="PTHR43283:SF3">
    <property type="entry name" value="BETA-LACTAMASE FAMILY PROTEIN (AFU_ORTHOLOGUE AFUA_5G07500)"/>
    <property type="match status" value="1"/>
</dbReference>